<dbReference type="Pfam" id="PF00155">
    <property type="entry name" value="Aminotran_1_2"/>
    <property type="match status" value="1"/>
</dbReference>
<keyword evidence="5" id="KW-0663">Pyridoxal phosphate</keyword>
<dbReference type="GO" id="GO:0006520">
    <property type="term" value="P:amino acid metabolic process"/>
    <property type="evidence" value="ECO:0007669"/>
    <property type="project" value="InterPro"/>
</dbReference>
<dbReference type="GO" id="GO:0004069">
    <property type="term" value="F:L-aspartate:2-oxoglutarate aminotransferase activity"/>
    <property type="evidence" value="ECO:0007669"/>
    <property type="project" value="UniProtKB-EC"/>
</dbReference>
<dbReference type="InterPro" id="IPR004838">
    <property type="entry name" value="NHTrfase_class1_PyrdxlP-BS"/>
</dbReference>
<dbReference type="InterPro" id="IPR015421">
    <property type="entry name" value="PyrdxlP-dep_Trfase_major"/>
</dbReference>
<name>A0A8I1GE52_9HYPH</name>
<dbReference type="CDD" id="cd00609">
    <property type="entry name" value="AAT_like"/>
    <property type="match status" value="1"/>
</dbReference>
<dbReference type="Gene3D" id="3.40.640.10">
    <property type="entry name" value="Type I PLP-dependent aspartate aminotransferase-like (Major domain)"/>
    <property type="match status" value="1"/>
</dbReference>
<evidence type="ECO:0000256" key="3">
    <source>
        <dbReference type="ARBA" id="ARBA00022576"/>
    </source>
</evidence>
<proteinExistence type="inferred from homology"/>
<protein>
    <recommendedName>
        <fullName evidence="7">Aminotransferase</fullName>
        <ecNumber evidence="7">2.6.1.-</ecNumber>
    </recommendedName>
</protein>
<dbReference type="InterPro" id="IPR004839">
    <property type="entry name" value="Aminotransferase_I/II_large"/>
</dbReference>
<evidence type="ECO:0000256" key="4">
    <source>
        <dbReference type="ARBA" id="ARBA00022679"/>
    </source>
</evidence>
<comment type="catalytic activity">
    <reaction evidence="6">
        <text>L-aspartate + 2-oxoglutarate = oxaloacetate + L-glutamate</text>
        <dbReference type="Rhea" id="RHEA:21824"/>
        <dbReference type="ChEBI" id="CHEBI:16452"/>
        <dbReference type="ChEBI" id="CHEBI:16810"/>
        <dbReference type="ChEBI" id="CHEBI:29985"/>
        <dbReference type="ChEBI" id="CHEBI:29991"/>
        <dbReference type="EC" id="2.6.1.1"/>
    </reaction>
</comment>
<dbReference type="AlphaFoldDB" id="A0A8I1GE52"/>
<dbReference type="PROSITE" id="PS00105">
    <property type="entry name" value="AA_TRANSFER_CLASS_1"/>
    <property type="match status" value="1"/>
</dbReference>
<evidence type="ECO:0000313" key="9">
    <source>
        <dbReference type="EMBL" id="MBJ7542828.1"/>
    </source>
</evidence>
<evidence type="ECO:0000256" key="7">
    <source>
        <dbReference type="RuleBase" id="RU000481"/>
    </source>
</evidence>
<dbReference type="PANTHER" id="PTHR46383:SF2">
    <property type="entry name" value="AMINOTRANSFERASE"/>
    <property type="match status" value="1"/>
</dbReference>
<dbReference type="SUPFAM" id="SSF53383">
    <property type="entry name" value="PLP-dependent transferases"/>
    <property type="match status" value="1"/>
</dbReference>
<dbReference type="InterPro" id="IPR015424">
    <property type="entry name" value="PyrdxlP-dep_Trfase"/>
</dbReference>
<dbReference type="RefSeq" id="WP_052036955.1">
    <property type="nucleotide sequence ID" value="NZ_JAEMUK010000008.1"/>
</dbReference>
<evidence type="ECO:0000256" key="1">
    <source>
        <dbReference type="ARBA" id="ARBA00001933"/>
    </source>
</evidence>
<keyword evidence="3 7" id="KW-0032">Aminotransferase</keyword>
<dbReference type="GO" id="GO:0030170">
    <property type="term" value="F:pyridoxal phosphate binding"/>
    <property type="evidence" value="ECO:0007669"/>
    <property type="project" value="InterPro"/>
</dbReference>
<gene>
    <name evidence="9" type="ORF">JDN41_04580</name>
</gene>
<reference evidence="9 10" key="1">
    <citation type="submission" date="2020-12" db="EMBL/GenBank/DDBJ databases">
        <title>Revised draft genomes of Rhodomicrobium vannielii ATCC 17100 and Rhodomicrobium udaipurense JA643.</title>
        <authorList>
            <person name="Conners E.M."/>
            <person name="Davenport E.J."/>
            <person name="Bose A."/>
        </authorList>
    </citation>
    <scope>NUCLEOTIDE SEQUENCE [LARGE SCALE GENOMIC DNA]</scope>
    <source>
        <strain evidence="9 10">JA643</strain>
    </source>
</reference>
<organism evidence="9 10">
    <name type="scientific">Rhodomicrobium udaipurense</name>
    <dbReference type="NCBI Taxonomy" id="1202716"/>
    <lineage>
        <taxon>Bacteria</taxon>
        <taxon>Pseudomonadati</taxon>
        <taxon>Pseudomonadota</taxon>
        <taxon>Alphaproteobacteria</taxon>
        <taxon>Hyphomicrobiales</taxon>
        <taxon>Hyphomicrobiaceae</taxon>
        <taxon>Rhodomicrobium</taxon>
    </lineage>
</organism>
<evidence type="ECO:0000256" key="6">
    <source>
        <dbReference type="ARBA" id="ARBA00049185"/>
    </source>
</evidence>
<dbReference type="EMBL" id="JAEMUK010000008">
    <property type="protein sequence ID" value="MBJ7542828.1"/>
    <property type="molecule type" value="Genomic_DNA"/>
</dbReference>
<accession>A0A8I1GE52</accession>
<evidence type="ECO:0000313" key="10">
    <source>
        <dbReference type="Proteomes" id="UP000623250"/>
    </source>
</evidence>
<dbReference type="PANTHER" id="PTHR46383">
    <property type="entry name" value="ASPARTATE AMINOTRANSFERASE"/>
    <property type="match status" value="1"/>
</dbReference>
<keyword evidence="4 7" id="KW-0808">Transferase</keyword>
<keyword evidence="10" id="KW-1185">Reference proteome</keyword>
<sequence length="398" mass="42602">MADETETPIDTPARRELSPSLRSAIGAFVVMDVMREANRLQAAGGDIIHMEVGQPGTPAPRLVREAVKRAIDDGPLGYTDALGLPALRERIARHYADAYGVNVSPSRIVVTTGSSAGFVLAFLALLNPGEGLALPRPGYPCYRQIARVLDLVPVPVAAGAATGYAPTPDALAAAFRDRGARAVVLASPSNPTGAMLSPAALGLLVETAREAGAWFISDEIYHGLTYGAPAATALAFSDDAIVINSFSKYYSMTGWRVGWMVVPERLVRVFERVAQNLYISTPAASQVGALAAFEAVEELEAYKAVYARNRDLLLEELPRAGFGRLAPADGAFYVYADAGGITDDSAAFVRRMLDETGVAATPGVDFDEEDGRRFIRFSYAGPFERMREATARLKAWRG</sequence>
<dbReference type="InterPro" id="IPR050596">
    <property type="entry name" value="AspAT/PAT-like"/>
</dbReference>
<comment type="similarity">
    <text evidence="2 7">Belongs to the class-I pyridoxal-phosphate-dependent aminotransferase family.</text>
</comment>
<feature type="domain" description="Aminotransferase class I/classII large" evidence="8">
    <location>
        <begin position="46"/>
        <end position="392"/>
    </location>
</feature>
<evidence type="ECO:0000259" key="8">
    <source>
        <dbReference type="Pfam" id="PF00155"/>
    </source>
</evidence>
<dbReference type="Proteomes" id="UP000623250">
    <property type="component" value="Unassembled WGS sequence"/>
</dbReference>
<evidence type="ECO:0000256" key="5">
    <source>
        <dbReference type="ARBA" id="ARBA00022898"/>
    </source>
</evidence>
<dbReference type="EC" id="2.6.1.-" evidence="7"/>
<comment type="cofactor">
    <cofactor evidence="1 7">
        <name>pyridoxal 5'-phosphate</name>
        <dbReference type="ChEBI" id="CHEBI:597326"/>
    </cofactor>
</comment>
<evidence type="ECO:0000256" key="2">
    <source>
        <dbReference type="ARBA" id="ARBA00007441"/>
    </source>
</evidence>
<comment type="caution">
    <text evidence="9">The sequence shown here is derived from an EMBL/GenBank/DDBJ whole genome shotgun (WGS) entry which is preliminary data.</text>
</comment>